<dbReference type="PANTHER" id="PTHR31060">
    <property type="entry name" value="OSJNBA0011J08.25 PROTEIN-RELATED"/>
    <property type="match status" value="1"/>
</dbReference>
<sequence>MDKFLHSLSRKSKLLHLTLSLFFLFLHLLRSLVFSLSSCSYTTVNHDVIAAADHHHHHHHHKSPVLTAGESSAIGRALRQLLSLLGEIPVSSRKYDVVRSLVEKLIHENLNEDSPALRDVNCTVLSEAFSRTLSQLEATMLDSRRMWRLRTGLGEYGPAWAVRAARCLYAAASSGGGANEGGVLPEKMAAELVWLAEKLDESGGVSVVVEKWASASGLGWAALMAEARRLKDKGIKQETEGREEEQQKQTKLKMLMAWLPLLCRAGTGADAPTLSSSEREEIERALEGIIDVLEEEENQERALSLWLHHFTHCPSSDWPNLYGSYIRWCTNSRKLLLTQ</sequence>
<name>A0A9Q1JZD9_9CARY</name>
<proteinExistence type="predicted"/>
<evidence type="ECO:0000313" key="1">
    <source>
        <dbReference type="EMBL" id="KAJ8433924.1"/>
    </source>
</evidence>
<reference evidence="1" key="1">
    <citation type="submission" date="2022-04" db="EMBL/GenBank/DDBJ databases">
        <title>Carnegiea gigantea Genome sequencing and assembly v2.</title>
        <authorList>
            <person name="Copetti D."/>
            <person name="Sanderson M.J."/>
            <person name="Burquez A."/>
            <person name="Wojciechowski M.F."/>
        </authorList>
    </citation>
    <scope>NUCLEOTIDE SEQUENCE</scope>
    <source>
        <strain evidence="1">SGP5-SGP5p</strain>
        <tissue evidence="1">Aerial part</tissue>
    </source>
</reference>
<protein>
    <submittedName>
        <fullName evidence="1">Uncharacterized protein</fullName>
    </submittedName>
</protein>
<organism evidence="1 2">
    <name type="scientific">Carnegiea gigantea</name>
    <dbReference type="NCBI Taxonomy" id="171969"/>
    <lineage>
        <taxon>Eukaryota</taxon>
        <taxon>Viridiplantae</taxon>
        <taxon>Streptophyta</taxon>
        <taxon>Embryophyta</taxon>
        <taxon>Tracheophyta</taxon>
        <taxon>Spermatophyta</taxon>
        <taxon>Magnoliopsida</taxon>
        <taxon>eudicotyledons</taxon>
        <taxon>Gunneridae</taxon>
        <taxon>Pentapetalae</taxon>
        <taxon>Caryophyllales</taxon>
        <taxon>Cactineae</taxon>
        <taxon>Cactaceae</taxon>
        <taxon>Cactoideae</taxon>
        <taxon>Echinocereeae</taxon>
        <taxon>Carnegiea</taxon>
    </lineage>
</organism>
<dbReference type="Proteomes" id="UP001153076">
    <property type="component" value="Unassembled WGS sequence"/>
</dbReference>
<gene>
    <name evidence="1" type="ORF">Cgig2_001853</name>
</gene>
<dbReference type="PANTHER" id="PTHR31060:SF4">
    <property type="entry name" value="1,8-CINEOLE SYNTHASE"/>
    <property type="match status" value="1"/>
</dbReference>
<evidence type="ECO:0000313" key="2">
    <source>
        <dbReference type="Proteomes" id="UP001153076"/>
    </source>
</evidence>
<dbReference type="AlphaFoldDB" id="A0A9Q1JZD9"/>
<keyword evidence="2" id="KW-1185">Reference proteome</keyword>
<comment type="caution">
    <text evidence="1">The sequence shown here is derived from an EMBL/GenBank/DDBJ whole genome shotgun (WGS) entry which is preliminary data.</text>
</comment>
<dbReference type="InterPro" id="IPR038920">
    <property type="entry name" value="At3g05675-like"/>
</dbReference>
<dbReference type="OrthoDB" id="678132at2759"/>
<dbReference type="EMBL" id="JAKOGI010000511">
    <property type="protein sequence ID" value="KAJ8433924.1"/>
    <property type="molecule type" value="Genomic_DNA"/>
</dbReference>
<accession>A0A9Q1JZD9</accession>